<dbReference type="SUPFAM" id="SSF57850">
    <property type="entry name" value="RING/U-box"/>
    <property type="match status" value="1"/>
</dbReference>
<dbReference type="CDD" id="cd16594">
    <property type="entry name" value="RING-HC_TRIM7-like_C-IV"/>
    <property type="match status" value="1"/>
</dbReference>
<evidence type="ECO:0000256" key="8">
    <source>
        <dbReference type="ARBA" id="ARBA00023015"/>
    </source>
</evidence>
<dbReference type="Pfam" id="PF15227">
    <property type="entry name" value="zf-C3HC4_4"/>
    <property type="match status" value="1"/>
</dbReference>
<feature type="domain" description="KRAB" evidence="18">
    <location>
        <begin position="422"/>
        <end position="518"/>
    </location>
</feature>
<feature type="domain" description="C2H2-type" evidence="16">
    <location>
        <begin position="377"/>
        <end position="404"/>
    </location>
</feature>
<feature type="region of interest" description="Disordered" evidence="14">
    <location>
        <begin position="672"/>
        <end position="720"/>
    </location>
</feature>
<comment type="similarity">
    <text evidence="3">Belongs to the krueppel C2H2-type zinc-finger protein family.</text>
</comment>
<dbReference type="InterPro" id="IPR001841">
    <property type="entry name" value="Znf_RING"/>
</dbReference>
<sequence length="1234" mass="138374">MAAESPVGSLQHEATCSVCLEFFKDPVILDCGHNFCRVCISQCWDGLGPNCSCPQCRQVMPQRNLRPNRQLANIVKITKQLSLQAAKGAGEENMREGSQEALQLLCEETQTEEVCDRCHAHTVPVEKVAQEYKEKLQTYLKTLSEDKEKLLGLKMNGDERIQDYLQKTEAERQKLVSEFQQLHQFLEEQERLLLDQLGELEKEIIRSQNEKLSMEISRLSDLISEMERKCQQPASEFLQDVRNTLSRCKKGKFQEPLEIPSELKARLADFSQKNVALKETLRTFKETLPCDLEKRRGELLGSYIKVHVTLDPDTAHPDLILSEDHKTVRWGMRRQDVPDNPQRFDTWLCVLGCEGFTSGKHCWEVDVESVHTGEKPYACPDCGKSFVQKKKLIQHQRIHKKMKSPQEQEREMTALALAQGSVTFKEVAVYFTEGQWALLGPSQRALYRDVMLENFKMVGSLGDQPCGPQNSYKRDLSFHTLSCGRGELATLWNCVISQLEQGEDPWVPDHQVLERMKILRDMHTDGAMRENKLENDQQPSPQEAQFPLTAPGRTEGLRQDLNKHQIVHTGEKPYLCADCGKSFSQRNSLIKHQSIHTVGNGTRLGTWKEVAACFREDVAKIPWIPVRALGRDVMLQNEETLLSLAGDGTTRENNPQHPGLEQGKLHEIVMGGAEGDVPQGPKQEEALERESPSACPGSEKTDPQQPSPTPQSIDTREKPYVCPDCGRSFIHKKRLTQHQSIHAGSRTMSTLCSRSPHSPKEQGSKLAAVAPEQGPVTLEEVAVCLPEGKQALLDSSQRVLCRDVMLENNETLVSLGNETVKENKAENLQLCCWGQAELPGTALGRAKGNVHQCPKQRKAHKSPCRLGGQQGKLPQGRPIESGPGEQGFGHGNGATIHSRICSEEKPWECVECARIFQGSSKPSAHPNSTDASSIHLTPQGIPSGEKFYMCPDCEKSFRRRSNLIEHQSIHTGEKPYACPDCGKSFRRKRNLFEHHSIHTGEKPFMCTDCGKSFRLRCSLIHHQRLCTAERPCVCPVLEKTYKSGSSLTRYQNSGTGDKPYTCPDWGRSFMHKEKLIQHQNIHTGSRVTSIVGSRSSRISKRQEKEVTAVVQGLVTFEDVAVYFTKQQWALLDPIQRSLYRDVMLANYETVASLAGFPLPKPDMISHLEQGEEPWVPDQEGSEGRDALRDIHTAGIGTVSENEERNPQQLCPEQAEADGASLGRAAGDISQVTEG</sequence>
<dbReference type="FunFam" id="3.30.160.60:FF:000862">
    <property type="entry name" value="zinc finger protein 697"/>
    <property type="match status" value="1"/>
</dbReference>
<keyword evidence="11" id="KW-0539">Nucleus</keyword>
<dbReference type="GO" id="GO:0000981">
    <property type="term" value="F:DNA-binding transcription factor activity, RNA polymerase II-specific"/>
    <property type="evidence" value="ECO:0007669"/>
    <property type="project" value="TreeGrafter"/>
</dbReference>
<dbReference type="InterPro" id="IPR017907">
    <property type="entry name" value="Znf_RING_CS"/>
</dbReference>
<dbReference type="InterPro" id="IPR036236">
    <property type="entry name" value="Znf_C2H2_sf"/>
</dbReference>
<comment type="caution">
    <text evidence="19">The sequence shown here is derived from an EMBL/GenBank/DDBJ whole genome shotgun (WGS) entry which is preliminary data.</text>
</comment>
<reference evidence="19 20" key="1">
    <citation type="journal article" date="2012" name="Genome Biol.">
        <title>Sequencing three crocodilian genomes to illuminate the evolution of archosaurs and amniotes.</title>
        <authorList>
            <person name="St John J.A."/>
            <person name="Braun E.L."/>
            <person name="Isberg S.R."/>
            <person name="Miles L.G."/>
            <person name="Chong A.Y."/>
            <person name="Gongora J."/>
            <person name="Dalzell P."/>
            <person name="Moran C."/>
            <person name="Bed'hom B."/>
            <person name="Abzhanov A."/>
            <person name="Burgess S.C."/>
            <person name="Cooksey A.M."/>
            <person name="Castoe T.A."/>
            <person name="Crawford N.G."/>
            <person name="Densmore L.D."/>
            <person name="Drew J.C."/>
            <person name="Edwards S.V."/>
            <person name="Faircloth B.C."/>
            <person name="Fujita M.K."/>
            <person name="Greenwold M.J."/>
            <person name="Hoffmann F.G."/>
            <person name="Howard J.M."/>
            <person name="Iguchi T."/>
            <person name="Janes D.E."/>
            <person name="Khan S.Y."/>
            <person name="Kohno S."/>
            <person name="de Koning A.J."/>
            <person name="Lance S.L."/>
            <person name="McCarthy F.M."/>
            <person name="McCormack J.E."/>
            <person name="Merchant M.E."/>
            <person name="Peterson D.G."/>
            <person name="Pollock D.D."/>
            <person name="Pourmand N."/>
            <person name="Raney B.J."/>
            <person name="Roessler K.A."/>
            <person name="Sanford J.R."/>
            <person name="Sawyer R.H."/>
            <person name="Schmidt C.J."/>
            <person name="Triplett E.W."/>
            <person name="Tuberville T.D."/>
            <person name="Venegas-Anaya M."/>
            <person name="Howard J.T."/>
            <person name="Jarvis E.D."/>
            <person name="Guillette L.J.Jr."/>
            <person name="Glenn T.C."/>
            <person name="Green R.E."/>
            <person name="Ray D.A."/>
        </authorList>
    </citation>
    <scope>NUCLEOTIDE SEQUENCE [LARGE SCALE GENOMIC DNA]</scope>
    <source>
        <strain evidence="19">KSC_2009_1</strain>
    </source>
</reference>
<dbReference type="PROSITE" id="PS00518">
    <property type="entry name" value="ZF_RING_1"/>
    <property type="match status" value="1"/>
</dbReference>
<evidence type="ECO:0000256" key="10">
    <source>
        <dbReference type="ARBA" id="ARBA00023163"/>
    </source>
</evidence>
<evidence type="ECO:0000259" key="18">
    <source>
        <dbReference type="PROSITE" id="PS50805"/>
    </source>
</evidence>
<evidence type="ECO:0000256" key="14">
    <source>
        <dbReference type="SAM" id="MobiDB-lite"/>
    </source>
</evidence>
<dbReference type="InterPro" id="IPR001909">
    <property type="entry name" value="KRAB"/>
</dbReference>
<dbReference type="InterPro" id="IPR013320">
    <property type="entry name" value="ConA-like_dom_sf"/>
</dbReference>
<evidence type="ECO:0000256" key="1">
    <source>
        <dbReference type="ARBA" id="ARBA00003767"/>
    </source>
</evidence>
<accession>A0A151MAB8</accession>
<dbReference type="FunFam" id="3.30.160.60:FF:000512">
    <property type="entry name" value="zinc finger protein 197 isoform X1"/>
    <property type="match status" value="1"/>
</dbReference>
<keyword evidence="7" id="KW-0862">Zinc</keyword>
<dbReference type="Pfam" id="PF01352">
    <property type="entry name" value="KRAB"/>
    <property type="match status" value="3"/>
</dbReference>
<comment type="subcellular location">
    <subcellularLocation>
        <location evidence="2">Nucleus</location>
    </subcellularLocation>
</comment>
<evidence type="ECO:0000256" key="4">
    <source>
        <dbReference type="ARBA" id="ARBA00022723"/>
    </source>
</evidence>
<keyword evidence="8" id="KW-0805">Transcription regulation</keyword>
<feature type="domain" description="C2H2-type" evidence="16">
    <location>
        <begin position="574"/>
        <end position="597"/>
    </location>
</feature>
<dbReference type="Gene3D" id="2.60.120.920">
    <property type="match status" value="1"/>
</dbReference>
<dbReference type="InterPro" id="IPR013087">
    <property type="entry name" value="Znf_C2H2_type"/>
</dbReference>
<dbReference type="PROSITE" id="PS00028">
    <property type="entry name" value="ZINC_FINGER_C2H2_1"/>
    <property type="match status" value="5"/>
</dbReference>
<feature type="region of interest" description="Disordered" evidence="14">
    <location>
        <begin position="1172"/>
        <end position="1234"/>
    </location>
</feature>
<keyword evidence="5" id="KW-0677">Repeat</keyword>
<dbReference type="SMART" id="SM00355">
    <property type="entry name" value="ZnF_C2H2"/>
    <property type="match status" value="7"/>
</dbReference>
<dbReference type="GO" id="GO:0000977">
    <property type="term" value="F:RNA polymerase II transcription regulatory region sequence-specific DNA binding"/>
    <property type="evidence" value="ECO:0007669"/>
    <property type="project" value="TreeGrafter"/>
</dbReference>
<dbReference type="PRINTS" id="PR01407">
    <property type="entry name" value="BUTYPHLNCDUF"/>
</dbReference>
<feature type="coiled-coil region" evidence="13">
    <location>
        <begin position="183"/>
        <end position="229"/>
    </location>
</feature>
<keyword evidence="6 12" id="KW-0863">Zinc-finger</keyword>
<evidence type="ECO:0000256" key="2">
    <source>
        <dbReference type="ARBA" id="ARBA00004123"/>
    </source>
</evidence>
<evidence type="ECO:0000256" key="11">
    <source>
        <dbReference type="ARBA" id="ARBA00023242"/>
    </source>
</evidence>
<evidence type="ECO:0000313" key="20">
    <source>
        <dbReference type="Proteomes" id="UP000050525"/>
    </source>
</evidence>
<dbReference type="Gene3D" id="3.30.160.60">
    <property type="entry name" value="Classic Zinc Finger"/>
    <property type="match status" value="7"/>
</dbReference>
<dbReference type="FunFam" id="3.30.160.60:FF:000200">
    <property type="entry name" value="zinc finger protein 510 isoform X2"/>
    <property type="match status" value="1"/>
</dbReference>
<keyword evidence="20" id="KW-1185">Reference proteome</keyword>
<proteinExistence type="inferred from homology"/>
<keyword evidence="10" id="KW-0804">Transcription</keyword>
<evidence type="ECO:0000256" key="3">
    <source>
        <dbReference type="ARBA" id="ARBA00006991"/>
    </source>
</evidence>
<dbReference type="PANTHER" id="PTHR24381">
    <property type="entry name" value="ZINC FINGER PROTEIN"/>
    <property type="match status" value="1"/>
</dbReference>
<keyword evidence="4" id="KW-0479">Metal-binding</keyword>
<evidence type="ECO:0000259" key="15">
    <source>
        <dbReference type="PROSITE" id="PS50089"/>
    </source>
</evidence>
<dbReference type="InterPro" id="IPR013083">
    <property type="entry name" value="Znf_RING/FYVE/PHD"/>
</dbReference>
<dbReference type="AlphaFoldDB" id="A0A151MAB8"/>
<feature type="domain" description="KRAB" evidence="18">
    <location>
        <begin position="776"/>
        <end position="852"/>
    </location>
</feature>
<keyword evidence="13" id="KW-0175">Coiled coil</keyword>
<dbReference type="GO" id="GO:0042802">
    <property type="term" value="F:identical protein binding"/>
    <property type="evidence" value="ECO:0007669"/>
    <property type="project" value="UniProtKB-ARBA"/>
</dbReference>
<dbReference type="CDD" id="cd07765">
    <property type="entry name" value="KRAB_A-box"/>
    <property type="match status" value="3"/>
</dbReference>
<evidence type="ECO:0000256" key="13">
    <source>
        <dbReference type="SAM" id="Coils"/>
    </source>
</evidence>
<evidence type="ECO:0000256" key="5">
    <source>
        <dbReference type="ARBA" id="ARBA00022737"/>
    </source>
</evidence>
<dbReference type="Proteomes" id="UP000050525">
    <property type="component" value="Unassembled WGS sequence"/>
</dbReference>
<feature type="region of interest" description="Disordered" evidence="14">
    <location>
        <begin position="533"/>
        <end position="555"/>
    </location>
</feature>
<dbReference type="InterPro" id="IPR036051">
    <property type="entry name" value="KRAB_dom_sf"/>
</dbReference>
<evidence type="ECO:0000259" key="16">
    <source>
        <dbReference type="PROSITE" id="PS50157"/>
    </source>
</evidence>
<feature type="domain" description="KRAB" evidence="18">
    <location>
        <begin position="1114"/>
        <end position="1186"/>
    </location>
</feature>
<feature type="compositionally biased region" description="Polar residues" evidence="14">
    <location>
        <begin position="737"/>
        <end position="756"/>
    </location>
</feature>
<feature type="compositionally biased region" description="Basic and acidic residues" evidence="14">
    <location>
        <begin position="682"/>
        <end position="691"/>
    </location>
</feature>
<evidence type="ECO:0000256" key="9">
    <source>
        <dbReference type="ARBA" id="ARBA00023125"/>
    </source>
</evidence>
<dbReference type="SMART" id="SM00184">
    <property type="entry name" value="RING"/>
    <property type="match status" value="1"/>
</dbReference>
<dbReference type="Gene3D" id="3.30.40.10">
    <property type="entry name" value="Zinc/RING finger domain, C3HC4 (zinc finger)"/>
    <property type="match status" value="1"/>
</dbReference>
<feature type="domain" description="C2H2-type" evidence="16">
    <location>
        <begin position="976"/>
        <end position="1003"/>
    </location>
</feature>
<feature type="domain" description="B30.2/SPRY" evidence="17">
    <location>
        <begin position="288"/>
        <end position="488"/>
    </location>
</feature>
<dbReference type="Pfam" id="PF00096">
    <property type="entry name" value="zf-C2H2"/>
    <property type="match status" value="6"/>
</dbReference>
<dbReference type="PROSITE" id="PS50157">
    <property type="entry name" value="ZINC_FINGER_C2H2_2"/>
    <property type="match status" value="7"/>
</dbReference>
<feature type="region of interest" description="Disordered" evidence="14">
    <location>
        <begin position="735"/>
        <end position="762"/>
    </location>
</feature>
<dbReference type="PANTHER" id="PTHR24381:SF390">
    <property type="entry name" value="ZINC FINGER PROTEIN 37 HOMOLOG"/>
    <property type="match status" value="1"/>
</dbReference>
<dbReference type="SUPFAM" id="SSF49899">
    <property type="entry name" value="Concanavalin A-like lectins/glucanases"/>
    <property type="match status" value="1"/>
</dbReference>
<gene>
    <name evidence="19" type="ORF">Y1Q_0001648</name>
</gene>
<dbReference type="FunFam" id="3.30.160.60:FF:000358">
    <property type="entry name" value="zinc finger protein 24"/>
    <property type="match status" value="1"/>
</dbReference>
<feature type="domain" description="RING-type" evidence="15">
    <location>
        <begin position="16"/>
        <end position="57"/>
    </location>
</feature>
<dbReference type="GO" id="GO:0005634">
    <property type="term" value="C:nucleus"/>
    <property type="evidence" value="ECO:0007669"/>
    <property type="project" value="UniProtKB-SubCell"/>
</dbReference>
<dbReference type="SMART" id="SM00589">
    <property type="entry name" value="PRY"/>
    <property type="match status" value="1"/>
</dbReference>
<feature type="domain" description="C2H2-type" evidence="16">
    <location>
        <begin position="1004"/>
        <end position="1031"/>
    </location>
</feature>
<keyword evidence="9" id="KW-0238">DNA-binding</keyword>
<dbReference type="PROSITE" id="PS50805">
    <property type="entry name" value="KRAB"/>
    <property type="match status" value="3"/>
</dbReference>
<dbReference type="SUPFAM" id="SSF57667">
    <property type="entry name" value="beta-beta-alpha zinc fingers"/>
    <property type="match status" value="6"/>
</dbReference>
<dbReference type="SMART" id="SM00349">
    <property type="entry name" value="KRAB"/>
    <property type="match status" value="3"/>
</dbReference>
<name>A0A151MAB8_ALLMI</name>
<dbReference type="SUPFAM" id="SSF109640">
    <property type="entry name" value="KRAB domain (Kruppel-associated box)"/>
    <property type="match status" value="3"/>
</dbReference>
<comment type="function">
    <text evidence="1">May be involved in transcriptional regulation.</text>
</comment>
<organism evidence="19 20">
    <name type="scientific">Alligator mississippiensis</name>
    <name type="common">American alligator</name>
    <dbReference type="NCBI Taxonomy" id="8496"/>
    <lineage>
        <taxon>Eukaryota</taxon>
        <taxon>Metazoa</taxon>
        <taxon>Chordata</taxon>
        <taxon>Craniata</taxon>
        <taxon>Vertebrata</taxon>
        <taxon>Euteleostomi</taxon>
        <taxon>Archelosauria</taxon>
        <taxon>Archosauria</taxon>
        <taxon>Crocodylia</taxon>
        <taxon>Alligatoridae</taxon>
        <taxon>Alligatorinae</taxon>
        <taxon>Alligator</taxon>
    </lineage>
</organism>
<evidence type="ECO:0000256" key="12">
    <source>
        <dbReference type="PROSITE-ProRule" id="PRU00042"/>
    </source>
</evidence>
<dbReference type="GO" id="GO:0008270">
    <property type="term" value="F:zinc ion binding"/>
    <property type="evidence" value="ECO:0007669"/>
    <property type="project" value="UniProtKB-KW"/>
</dbReference>
<evidence type="ECO:0000259" key="17">
    <source>
        <dbReference type="PROSITE" id="PS50188"/>
    </source>
</evidence>
<dbReference type="InterPro" id="IPR001870">
    <property type="entry name" value="B30.2/SPRY"/>
</dbReference>
<dbReference type="Pfam" id="PF13765">
    <property type="entry name" value="PRY"/>
    <property type="match status" value="1"/>
</dbReference>
<dbReference type="FunFam" id="3.30.160.60:FF:001174">
    <property type="entry name" value="zinc finger protein 527 isoform X1"/>
    <property type="match status" value="1"/>
</dbReference>
<feature type="domain" description="C2H2-type" evidence="16">
    <location>
        <begin position="948"/>
        <end position="975"/>
    </location>
</feature>
<dbReference type="FunFam" id="3.30.160.60:FF:000508">
    <property type="entry name" value="Myeloid zinc finger 1"/>
    <property type="match status" value="1"/>
</dbReference>
<feature type="domain" description="C2H2-type" evidence="16">
    <location>
        <begin position="1060"/>
        <end position="1087"/>
    </location>
</feature>
<feature type="domain" description="C2H2-type" evidence="16">
    <location>
        <begin position="720"/>
        <end position="747"/>
    </location>
</feature>
<dbReference type="PROSITE" id="PS50188">
    <property type="entry name" value="B302_SPRY"/>
    <property type="match status" value="1"/>
</dbReference>
<dbReference type="Gene3D" id="6.10.140.140">
    <property type="match status" value="3"/>
</dbReference>
<dbReference type="FunFam" id="3.30.160.60:FF:002343">
    <property type="entry name" value="Zinc finger protein 33A"/>
    <property type="match status" value="1"/>
</dbReference>
<feature type="compositionally biased region" description="Basic and acidic residues" evidence="14">
    <location>
        <begin position="1181"/>
        <end position="1191"/>
    </location>
</feature>
<dbReference type="PROSITE" id="PS50089">
    <property type="entry name" value="ZF_RING_2"/>
    <property type="match status" value="1"/>
</dbReference>
<dbReference type="InterPro" id="IPR006574">
    <property type="entry name" value="PRY"/>
</dbReference>
<evidence type="ECO:0000256" key="6">
    <source>
        <dbReference type="ARBA" id="ARBA00022771"/>
    </source>
</evidence>
<dbReference type="InterPro" id="IPR003879">
    <property type="entry name" value="Butyrophylin_SPRY"/>
</dbReference>
<evidence type="ECO:0000256" key="7">
    <source>
        <dbReference type="ARBA" id="ARBA00022833"/>
    </source>
</evidence>
<feature type="region of interest" description="Disordered" evidence="14">
    <location>
        <begin position="860"/>
        <end position="888"/>
    </location>
</feature>
<evidence type="ECO:0000313" key="19">
    <source>
        <dbReference type="EMBL" id="KYO21441.1"/>
    </source>
</evidence>
<dbReference type="InterPro" id="IPR043136">
    <property type="entry name" value="B30.2/SPRY_sf"/>
</dbReference>
<dbReference type="EMBL" id="AKHW03006295">
    <property type="protein sequence ID" value="KYO21441.1"/>
    <property type="molecule type" value="Genomic_DNA"/>
</dbReference>
<protein>
    <submittedName>
        <fullName evidence="19">Uncharacterized protein</fullName>
    </submittedName>
</protein>